<evidence type="ECO:0000256" key="2">
    <source>
        <dbReference type="ARBA" id="ARBA00023239"/>
    </source>
</evidence>
<keyword evidence="2" id="KW-0456">Lyase</keyword>
<gene>
    <name evidence="6" type="ORF">FF38_05700</name>
</gene>
<proteinExistence type="predicted"/>
<dbReference type="PANTHER" id="PTHR12935:SF0">
    <property type="entry name" value="GAMMA-GLUTAMYLCYCLOTRANSFERASE"/>
    <property type="match status" value="1"/>
</dbReference>
<organism evidence="6 7">
    <name type="scientific">Lucilia cuprina</name>
    <name type="common">Green bottle fly</name>
    <name type="synonym">Australian sheep blowfly</name>
    <dbReference type="NCBI Taxonomy" id="7375"/>
    <lineage>
        <taxon>Eukaryota</taxon>
        <taxon>Metazoa</taxon>
        <taxon>Ecdysozoa</taxon>
        <taxon>Arthropoda</taxon>
        <taxon>Hexapoda</taxon>
        <taxon>Insecta</taxon>
        <taxon>Pterygota</taxon>
        <taxon>Neoptera</taxon>
        <taxon>Endopterygota</taxon>
        <taxon>Diptera</taxon>
        <taxon>Brachycera</taxon>
        <taxon>Muscomorpha</taxon>
        <taxon>Oestroidea</taxon>
        <taxon>Calliphoridae</taxon>
        <taxon>Luciliinae</taxon>
        <taxon>Lucilia</taxon>
    </lineage>
</organism>
<feature type="binding site" evidence="4">
    <location>
        <position position="177"/>
    </location>
    <ligand>
        <name>substrate</name>
    </ligand>
</feature>
<dbReference type="SUPFAM" id="SSF110857">
    <property type="entry name" value="Gamma-glutamyl cyclotransferase-like"/>
    <property type="match status" value="1"/>
</dbReference>
<dbReference type="InterPro" id="IPR017939">
    <property type="entry name" value="G-Glutamylcylcotransferase"/>
</dbReference>
<feature type="chain" id="PRO_5005535966" description="gamma-glutamylcyclotransferase" evidence="5">
    <location>
        <begin position="19"/>
        <end position="306"/>
    </location>
</feature>
<dbReference type="CDD" id="cd06661">
    <property type="entry name" value="GGCT_like"/>
    <property type="match status" value="1"/>
</dbReference>
<dbReference type="STRING" id="7375.A0A0L0C8K4"/>
<feature type="signal peptide" evidence="5">
    <location>
        <begin position="1"/>
        <end position="18"/>
    </location>
</feature>
<accession>A0A0L0C8K4</accession>
<dbReference type="EC" id="4.3.2.9" evidence="1"/>
<dbReference type="EMBL" id="JRES01000760">
    <property type="protein sequence ID" value="KNC28562.1"/>
    <property type="molecule type" value="Genomic_DNA"/>
</dbReference>
<dbReference type="InterPro" id="IPR036568">
    <property type="entry name" value="GGCT-like_sf"/>
</dbReference>
<evidence type="ECO:0000256" key="3">
    <source>
        <dbReference type="PIRSR" id="PIRSR617939-1"/>
    </source>
</evidence>
<dbReference type="PANTHER" id="PTHR12935">
    <property type="entry name" value="GAMMA-GLUTAMYLCYCLOTRANSFERASE"/>
    <property type="match status" value="1"/>
</dbReference>
<sequence length="306" mass="35410">MNIVIFICLVQILNLVQSSVIPDNNNNNNKNEIENLPEVNGDKFYYFGYGSNMLTKRIHIQNPTAVKIGAGVLNNYRLDFNFVSNRWQGSAATVVEHLNRTVQGTLWEIDLTNMDDIDNQEGVHLNIYKPLSVPVRQLSNNKTLTARVYLLVKQPVTDLEELERDSIPLERQPSKTYLQCLVKGAIESGIEGPYIKWLKSIKHNGKVAEQLENDLELKDVELDSVKENLIIASLEKFQRMKDDTIDLPKFELVKQMLIVCNFLKDLSIFFKFNKNLRTILQFYIKFLLLKFIKQIGSILKRKYLLF</sequence>
<dbReference type="OrthoDB" id="2924818at2759"/>
<dbReference type="InterPro" id="IPR013024">
    <property type="entry name" value="GGCT-like"/>
</dbReference>
<dbReference type="Gene3D" id="3.10.490.10">
    <property type="entry name" value="Gamma-glutamyl cyclotransferase-like"/>
    <property type="match status" value="1"/>
</dbReference>
<dbReference type="Pfam" id="PF13772">
    <property type="entry name" value="AIG2_2"/>
    <property type="match status" value="1"/>
</dbReference>
<dbReference type="GO" id="GO:0003839">
    <property type="term" value="F:gamma-glutamylcyclotransferase activity"/>
    <property type="evidence" value="ECO:0007669"/>
    <property type="project" value="UniProtKB-EC"/>
</dbReference>
<evidence type="ECO:0000313" key="7">
    <source>
        <dbReference type="Proteomes" id="UP000037069"/>
    </source>
</evidence>
<keyword evidence="5" id="KW-0732">Signal</keyword>
<feature type="binding site" evidence="4">
    <location>
        <begin position="46"/>
        <end position="51"/>
    </location>
    <ligand>
        <name>substrate</name>
    </ligand>
</feature>
<feature type="active site" description="Proton acceptor" evidence="3">
    <location>
        <position position="121"/>
    </location>
</feature>
<keyword evidence="7" id="KW-1185">Reference proteome</keyword>
<comment type="caution">
    <text evidence="6">The sequence shown here is derived from an EMBL/GenBank/DDBJ whole genome shotgun (WGS) entry which is preliminary data.</text>
</comment>
<reference evidence="6 7" key="1">
    <citation type="journal article" date="2015" name="Nat. Commun.">
        <title>Lucilia cuprina genome unlocks parasitic fly biology to underpin future interventions.</title>
        <authorList>
            <person name="Anstead C.A."/>
            <person name="Korhonen P.K."/>
            <person name="Young N.D."/>
            <person name="Hall R.S."/>
            <person name="Jex A.R."/>
            <person name="Murali S.C."/>
            <person name="Hughes D.S."/>
            <person name="Lee S.F."/>
            <person name="Perry T."/>
            <person name="Stroehlein A.J."/>
            <person name="Ansell B.R."/>
            <person name="Breugelmans B."/>
            <person name="Hofmann A."/>
            <person name="Qu J."/>
            <person name="Dugan S."/>
            <person name="Lee S.L."/>
            <person name="Chao H."/>
            <person name="Dinh H."/>
            <person name="Han Y."/>
            <person name="Doddapaneni H.V."/>
            <person name="Worley K.C."/>
            <person name="Muzny D.M."/>
            <person name="Ioannidis P."/>
            <person name="Waterhouse R.M."/>
            <person name="Zdobnov E.M."/>
            <person name="James P.J."/>
            <person name="Bagnall N.H."/>
            <person name="Kotze A.C."/>
            <person name="Gibbs R.A."/>
            <person name="Richards S."/>
            <person name="Batterham P."/>
            <person name="Gasser R.B."/>
        </authorList>
    </citation>
    <scope>NUCLEOTIDE SEQUENCE [LARGE SCALE GENOMIC DNA]</scope>
    <source>
        <strain evidence="6 7">LS</strain>
        <tissue evidence="6">Full body</tissue>
    </source>
</reference>
<evidence type="ECO:0000256" key="1">
    <source>
        <dbReference type="ARBA" id="ARBA00012346"/>
    </source>
</evidence>
<protein>
    <recommendedName>
        <fullName evidence="1">gamma-glutamylcyclotransferase</fullName>
        <ecNumber evidence="1">4.3.2.9</ecNumber>
    </recommendedName>
</protein>
<dbReference type="Proteomes" id="UP000037069">
    <property type="component" value="Unassembled WGS sequence"/>
</dbReference>
<evidence type="ECO:0000313" key="6">
    <source>
        <dbReference type="EMBL" id="KNC28562.1"/>
    </source>
</evidence>
<dbReference type="AlphaFoldDB" id="A0A0L0C8K4"/>
<evidence type="ECO:0000256" key="5">
    <source>
        <dbReference type="SAM" id="SignalP"/>
    </source>
</evidence>
<evidence type="ECO:0000256" key="4">
    <source>
        <dbReference type="PIRSR" id="PIRSR617939-2"/>
    </source>
</evidence>
<name>A0A0L0C8K4_LUCCU</name>